<dbReference type="HOGENOM" id="CLU_1384896_0_0_1"/>
<dbReference type="Proteomes" id="UP000053989">
    <property type="component" value="Unassembled WGS sequence"/>
</dbReference>
<dbReference type="InParanoid" id="A0A0C3DFT6"/>
<protein>
    <submittedName>
        <fullName evidence="1">Uncharacterized protein</fullName>
    </submittedName>
</protein>
<dbReference type="STRING" id="1036808.A0A0C3DFT6"/>
<evidence type="ECO:0000313" key="2">
    <source>
        <dbReference type="Proteomes" id="UP000053989"/>
    </source>
</evidence>
<name>A0A0C3DFT6_9AGAM</name>
<gene>
    <name evidence="1" type="ORF">SCLCIDRAFT_27264</name>
</gene>
<dbReference type="AlphaFoldDB" id="A0A0C3DFT6"/>
<keyword evidence="2" id="KW-1185">Reference proteome</keyword>
<evidence type="ECO:0000313" key="1">
    <source>
        <dbReference type="EMBL" id="KIM59570.1"/>
    </source>
</evidence>
<accession>A0A0C3DFT6</accession>
<sequence>MVHPWLGAYAHNFLQGVENLERAAMEQHQMKQLAYQRQMRQAAAPASQQEPVQVACTQSACVDGMLGVSGVAASGSAAAVAAAAAQPRSHSFRDNTQPHPEYLYETSLIDQSIYSSPSLPTHPPNVSSCYPASLAVSPTSPIDDDLFVPSLSVSIPVAISTLDDAQSLSYPLKMPTPLLIPLLQEWLQPNPTRSKRA</sequence>
<reference evidence="1 2" key="1">
    <citation type="submission" date="2014-04" db="EMBL/GenBank/DDBJ databases">
        <authorList>
            <consortium name="DOE Joint Genome Institute"/>
            <person name="Kuo A."/>
            <person name="Kohler A."/>
            <person name="Nagy L.G."/>
            <person name="Floudas D."/>
            <person name="Copeland A."/>
            <person name="Barry K.W."/>
            <person name="Cichocki N."/>
            <person name="Veneault-Fourrey C."/>
            <person name="LaButti K."/>
            <person name="Lindquist E.A."/>
            <person name="Lipzen A."/>
            <person name="Lundell T."/>
            <person name="Morin E."/>
            <person name="Murat C."/>
            <person name="Sun H."/>
            <person name="Tunlid A."/>
            <person name="Henrissat B."/>
            <person name="Grigoriev I.V."/>
            <person name="Hibbett D.S."/>
            <person name="Martin F."/>
            <person name="Nordberg H.P."/>
            <person name="Cantor M.N."/>
            <person name="Hua S.X."/>
        </authorList>
    </citation>
    <scope>NUCLEOTIDE SEQUENCE [LARGE SCALE GENOMIC DNA]</scope>
    <source>
        <strain evidence="1 2">Foug A</strain>
    </source>
</reference>
<dbReference type="EMBL" id="KN822072">
    <property type="protein sequence ID" value="KIM59570.1"/>
    <property type="molecule type" value="Genomic_DNA"/>
</dbReference>
<reference evidence="2" key="2">
    <citation type="submission" date="2015-01" db="EMBL/GenBank/DDBJ databases">
        <title>Evolutionary Origins and Diversification of the Mycorrhizal Mutualists.</title>
        <authorList>
            <consortium name="DOE Joint Genome Institute"/>
            <consortium name="Mycorrhizal Genomics Consortium"/>
            <person name="Kohler A."/>
            <person name="Kuo A."/>
            <person name="Nagy L.G."/>
            <person name="Floudas D."/>
            <person name="Copeland A."/>
            <person name="Barry K.W."/>
            <person name="Cichocki N."/>
            <person name="Veneault-Fourrey C."/>
            <person name="LaButti K."/>
            <person name="Lindquist E.A."/>
            <person name="Lipzen A."/>
            <person name="Lundell T."/>
            <person name="Morin E."/>
            <person name="Murat C."/>
            <person name="Riley R."/>
            <person name="Ohm R."/>
            <person name="Sun H."/>
            <person name="Tunlid A."/>
            <person name="Henrissat B."/>
            <person name="Grigoriev I.V."/>
            <person name="Hibbett D.S."/>
            <person name="Martin F."/>
        </authorList>
    </citation>
    <scope>NUCLEOTIDE SEQUENCE [LARGE SCALE GENOMIC DNA]</scope>
    <source>
        <strain evidence="2">Foug A</strain>
    </source>
</reference>
<proteinExistence type="predicted"/>
<organism evidence="1 2">
    <name type="scientific">Scleroderma citrinum Foug A</name>
    <dbReference type="NCBI Taxonomy" id="1036808"/>
    <lineage>
        <taxon>Eukaryota</taxon>
        <taxon>Fungi</taxon>
        <taxon>Dikarya</taxon>
        <taxon>Basidiomycota</taxon>
        <taxon>Agaricomycotina</taxon>
        <taxon>Agaricomycetes</taxon>
        <taxon>Agaricomycetidae</taxon>
        <taxon>Boletales</taxon>
        <taxon>Sclerodermatineae</taxon>
        <taxon>Sclerodermataceae</taxon>
        <taxon>Scleroderma</taxon>
    </lineage>
</organism>